<gene>
    <name evidence="1" type="ORF">EGI11_12215</name>
</gene>
<dbReference type="InterPro" id="IPR021378">
    <property type="entry name" value="DUF3010"/>
</dbReference>
<dbReference type="Proteomes" id="UP000270224">
    <property type="component" value="Unassembled WGS sequence"/>
</dbReference>
<dbReference type="OrthoDB" id="6214536at2"/>
<name>A0A3N0WTS1_9FLAO</name>
<dbReference type="AlphaFoldDB" id="A0A3N0WTS1"/>
<proteinExistence type="predicted"/>
<dbReference type="EMBL" id="RJUG01000004">
    <property type="protein sequence ID" value="ROI08383.1"/>
    <property type="molecule type" value="Genomic_DNA"/>
</dbReference>
<evidence type="ECO:0000313" key="2">
    <source>
        <dbReference type="Proteomes" id="UP000270224"/>
    </source>
</evidence>
<sequence>MKTLIKTLTKTIGIQIKSKEVILVVLSKDKDGNVSQLSTSTKFNIDDHMQQEQVKQFRDQINSFFDSVKADKIGILVRNPNAKGQMAPSPISFKLEGIVQLYDKNEIELIWKTTLNAYFKKNEKKIVPEKIYQAEAFELAYYLIENK</sequence>
<evidence type="ECO:0000313" key="1">
    <source>
        <dbReference type="EMBL" id="ROI08383.1"/>
    </source>
</evidence>
<organism evidence="1 2">
    <name type="scientific">Kaistella daneshvariae</name>
    <dbReference type="NCBI Taxonomy" id="2487074"/>
    <lineage>
        <taxon>Bacteria</taxon>
        <taxon>Pseudomonadati</taxon>
        <taxon>Bacteroidota</taxon>
        <taxon>Flavobacteriia</taxon>
        <taxon>Flavobacteriales</taxon>
        <taxon>Weeksellaceae</taxon>
        <taxon>Chryseobacterium group</taxon>
        <taxon>Kaistella</taxon>
    </lineage>
</organism>
<accession>A0A3N0WTS1</accession>
<reference evidence="2" key="1">
    <citation type="submission" date="2018-11" db="EMBL/GenBank/DDBJ databases">
        <title>Proposal to divide the Flavobacteriaceae and reorganize its genera based on Amino Acid Identity values calculated from whole genome sequences.</title>
        <authorList>
            <person name="Nicholson A.C."/>
            <person name="Gulvik C.A."/>
            <person name="Whitney A.M."/>
            <person name="Humrighouse B.W."/>
            <person name="Bell M."/>
            <person name="Holmens B."/>
            <person name="Steigerwalt A."/>
            <person name="Villarma A."/>
            <person name="Sheth M."/>
            <person name="Batra D."/>
            <person name="Pryor J."/>
            <person name="Bernardet J.-F."/>
            <person name="Hugo C."/>
            <person name="Kampfer P."/>
            <person name="Newman J."/>
            <person name="Mcquiston J.R."/>
        </authorList>
    </citation>
    <scope>NUCLEOTIDE SEQUENCE [LARGE SCALE GENOMIC DNA]</scope>
    <source>
        <strain evidence="2">H3056</strain>
    </source>
</reference>
<protein>
    <submittedName>
        <fullName evidence="1">DUF3010 family protein</fullName>
    </submittedName>
</protein>
<dbReference type="Pfam" id="PF11215">
    <property type="entry name" value="DUF3010"/>
    <property type="match status" value="1"/>
</dbReference>
<comment type="caution">
    <text evidence="1">The sequence shown here is derived from an EMBL/GenBank/DDBJ whole genome shotgun (WGS) entry which is preliminary data.</text>
</comment>